<dbReference type="PANTHER" id="PTHR42970:SF1">
    <property type="entry name" value="PECTATE LYASE C-RELATED"/>
    <property type="match status" value="1"/>
</dbReference>
<proteinExistence type="predicted"/>
<feature type="non-terminal residue" evidence="3">
    <location>
        <position position="1"/>
    </location>
</feature>
<dbReference type="GO" id="GO:0046872">
    <property type="term" value="F:metal ion binding"/>
    <property type="evidence" value="ECO:0007669"/>
    <property type="project" value="UniProtKB-KW"/>
</dbReference>
<protein>
    <recommendedName>
        <fullName evidence="4">Pectate lyase domain-containing protein</fullName>
    </recommendedName>
</protein>
<feature type="non-terminal residue" evidence="3">
    <location>
        <position position="262"/>
    </location>
</feature>
<dbReference type="AlphaFoldDB" id="X1GXS3"/>
<evidence type="ECO:0000256" key="1">
    <source>
        <dbReference type="ARBA" id="ARBA00022723"/>
    </source>
</evidence>
<comment type="caution">
    <text evidence="3">The sequence shown here is derived from an EMBL/GenBank/DDBJ whole genome shotgun (WGS) entry which is preliminary data.</text>
</comment>
<name>X1GXS3_9ZZZZ</name>
<sequence length="262" mass="29049">GLNSPFGQTAPGGGITIDGLFSTRYGGERIQDVVVRFLRARPTRARGSGGDAIQFSKCDRFVMDHLTASWASDETIDIYGATHGTVQWCTVEESSTQGHPKGRHNYGLICGPGNHISIHHVFFVHHARRCPAVRNGPADIRNIVCYNFRDGHSHEGGATDTGFNLVGNYYKRGPSDEKIFPFCMARTVRYYLRDNYIDGVGMIQDPWAEASKHQGLQYYAGRGRGRKAEKEFPVPKVTTHSPQEACRLVLERAGCLPHDVVT</sequence>
<keyword evidence="1" id="KW-0479">Metal-binding</keyword>
<dbReference type="InterPro" id="IPR012334">
    <property type="entry name" value="Pectin_lyas_fold"/>
</dbReference>
<evidence type="ECO:0000313" key="3">
    <source>
        <dbReference type="EMBL" id="GAH62711.1"/>
    </source>
</evidence>
<gene>
    <name evidence="3" type="ORF">S03H2_50032</name>
</gene>
<dbReference type="Gene3D" id="2.160.20.10">
    <property type="entry name" value="Single-stranded right-handed beta-helix, Pectin lyase-like"/>
    <property type="match status" value="1"/>
</dbReference>
<dbReference type="SUPFAM" id="SSF51126">
    <property type="entry name" value="Pectin lyase-like"/>
    <property type="match status" value="1"/>
</dbReference>
<organism evidence="3">
    <name type="scientific">marine sediment metagenome</name>
    <dbReference type="NCBI Taxonomy" id="412755"/>
    <lineage>
        <taxon>unclassified sequences</taxon>
        <taxon>metagenomes</taxon>
        <taxon>ecological metagenomes</taxon>
    </lineage>
</organism>
<dbReference type="EMBL" id="BARU01031652">
    <property type="protein sequence ID" value="GAH62711.1"/>
    <property type="molecule type" value="Genomic_DNA"/>
</dbReference>
<keyword evidence="2" id="KW-0325">Glycoprotein</keyword>
<evidence type="ECO:0000256" key="2">
    <source>
        <dbReference type="ARBA" id="ARBA00023180"/>
    </source>
</evidence>
<dbReference type="InterPro" id="IPR052063">
    <property type="entry name" value="Polysaccharide_Lyase_1"/>
</dbReference>
<dbReference type="InterPro" id="IPR011050">
    <property type="entry name" value="Pectin_lyase_fold/virulence"/>
</dbReference>
<evidence type="ECO:0008006" key="4">
    <source>
        <dbReference type="Google" id="ProtNLM"/>
    </source>
</evidence>
<reference evidence="3" key="1">
    <citation type="journal article" date="2014" name="Front. Microbiol.">
        <title>High frequency of phylogenetically diverse reductive dehalogenase-homologous genes in deep subseafloor sedimentary metagenomes.</title>
        <authorList>
            <person name="Kawai M."/>
            <person name="Futagami T."/>
            <person name="Toyoda A."/>
            <person name="Takaki Y."/>
            <person name="Nishi S."/>
            <person name="Hori S."/>
            <person name="Arai W."/>
            <person name="Tsubouchi T."/>
            <person name="Morono Y."/>
            <person name="Uchiyama I."/>
            <person name="Ito T."/>
            <person name="Fujiyama A."/>
            <person name="Inagaki F."/>
            <person name="Takami H."/>
        </authorList>
    </citation>
    <scope>NUCLEOTIDE SEQUENCE</scope>
    <source>
        <strain evidence="3">Expedition CK06-06</strain>
    </source>
</reference>
<accession>X1GXS3</accession>
<dbReference type="PANTHER" id="PTHR42970">
    <property type="entry name" value="PECTATE LYASE C-RELATED"/>
    <property type="match status" value="1"/>
</dbReference>